<keyword evidence="2" id="KW-1185">Reference proteome</keyword>
<dbReference type="GeneID" id="106810922"/>
<gene>
    <name evidence="3 4" type="primary">LOC106810922</name>
</gene>
<protein>
    <submittedName>
        <fullName evidence="3 4">Uncharacterized protein LOC106810922</fullName>
    </submittedName>
</protein>
<dbReference type="RefSeq" id="XP_014669890.1">
    <property type="nucleotide sequence ID" value="XM_014814404.1"/>
</dbReference>
<evidence type="ECO:0000313" key="2">
    <source>
        <dbReference type="Proteomes" id="UP000695022"/>
    </source>
</evidence>
<name>A0ABM1ECG8_PRICU</name>
<feature type="compositionally biased region" description="Polar residues" evidence="1">
    <location>
        <begin position="13"/>
        <end position="23"/>
    </location>
</feature>
<evidence type="ECO:0000313" key="4">
    <source>
        <dbReference type="RefSeq" id="XP_014669890.1"/>
    </source>
</evidence>
<proteinExistence type="predicted"/>
<dbReference type="RefSeq" id="XP_014669889.1">
    <property type="nucleotide sequence ID" value="XM_014814403.1"/>
</dbReference>
<evidence type="ECO:0000313" key="3">
    <source>
        <dbReference type="RefSeq" id="XP_014669889.1"/>
    </source>
</evidence>
<dbReference type="InterPro" id="IPR013950">
    <property type="entry name" value="Mis14/Nsl1"/>
</dbReference>
<dbReference type="Pfam" id="PF08641">
    <property type="entry name" value="Mis14"/>
    <property type="match status" value="1"/>
</dbReference>
<evidence type="ECO:0000256" key="1">
    <source>
        <dbReference type="SAM" id="MobiDB-lite"/>
    </source>
</evidence>
<reference evidence="3 4" key="1">
    <citation type="submission" date="2025-05" db="UniProtKB">
        <authorList>
            <consortium name="RefSeq"/>
        </authorList>
    </citation>
    <scope>IDENTIFICATION</scope>
</reference>
<organism evidence="2 3">
    <name type="scientific">Priapulus caudatus</name>
    <name type="common">Priapulid worm</name>
    <dbReference type="NCBI Taxonomy" id="37621"/>
    <lineage>
        <taxon>Eukaryota</taxon>
        <taxon>Metazoa</taxon>
        <taxon>Ecdysozoa</taxon>
        <taxon>Scalidophora</taxon>
        <taxon>Priapulida</taxon>
        <taxon>Priapulimorpha</taxon>
        <taxon>Priapulimorphida</taxon>
        <taxon>Priapulidae</taxon>
        <taxon>Priapulus</taxon>
    </lineage>
</organism>
<sequence>MESPSTHSEHFGENTQNRLSANKDTVNSIMRIVKDELDDHISRTPEFTNEEKTRFQTRLIQIYQESLLKSLQLSDESNVGQHSSSETPMECPPCDVDSCVVAVAFKRKVFPQQCATLLAEQFDSKQLLLDKMEYNIKAALDETNYETQSESAEPSSGQIERLRDAAEKMQRLMKNMPEVQRKSERLCTALRMHHSTLKSTGIITRHQTHSMKNTVIALKREKLAAKSRSVSHRYNTRRS</sequence>
<accession>A0ABM1ECG8</accession>
<dbReference type="Proteomes" id="UP000695022">
    <property type="component" value="Unplaced"/>
</dbReference>
<feature type="region of interest" description="Disordered" evidence="1">
    <location>
        <begin position="1"/>
        <end position="23"/>
    </location>
</feature>